<keyword evidence="5" id="KW-1185">Reference proteome</keyword>
<evidence type="ECO:0000256" key="1">
    <source>
        <dbReference type="SAM" id="Phobius"/>
    </source>
</evidence>
<sequence>MALVQLITLLFFHCLHKSNCVLISGIVNNDKVAMYYSSSPSMDPLYPSDVPSPLSPFTDISAPKLSGHCTLNFSAFESILQTTATDCWSPLAPYLANVVCCPQYEALLEIVVGQSSIHSGKMSSNVSQATYCISDVEKIIASLGANKNLDKICSVNIWNFTESACPVIEAGDIENSIDLSTILVACQDIDPATECCNYVCGDAISAAAEKLASRNHTSLSSHVPGLLPEEQSTSFYTCKKVVMRWLASKINPSAANKVLRGLSSCKLNKACPLVFPNIKNVSENCANVITNHTSCCLAMDSYMSHLQQQSFITNMQALNCATLLGSKLQKANVSRNIYDLCDINLEDFSVQIDSKDSGCLLPSLPLDATYDNTSGIGFICELDDNIRAPWSSASFTSSNCNTTGTADNSLKEVPKTSNQHGILVKDTMMCLLLASMFTCIALLLLLL</sequence>
<evidence type="ECO:0000313" key="4">
    <source>
        <dbReference type="EMBL" id="GAA0183708.1"/>
    </source>
</evidence>
<reference evidence="4 5" key="1">
    <citation type="submission" date="2024-01" db="EMBL/GenBank/DDBJ databases">
        <title>The complete chloroplast genome sequence of Lithospermum erythrorhizon: insights into the phylogenetic relationship among Boraginaceae species and the maternal lineages of purple gromwells.</title>
        <authorList>
            <person name="Okada T."/>
            <person name="Watanabe K."/>
        </authorList>
    </citation>
    <scope>NUCLEOTIDE SEQUENCE [LARGE SCALE GENOMIC DNA]</scope>
</reference>
<keyword evidence="1" id="KW-1133">Transmembrane helix</keyword>
<feature type="domain" description="At1g61900-like C-terminal" evidence="3">
    <location>
        <begin position="269"/>
        <end position="342"/>
    </location>
</feature>
<dbReference type="Proteomes" id="UP001454036">
    <property type="component" value="Unassembled WGS sequence"/>
</dbReference>
<evidence type="ECO:0000259" key="3">
    <source>
        <dbReference type="Pfam" id="PF26584"/>
    </source>
</evidence>
<evidence type="ECO:0000313" key="5">
    <source>
        <dbReference type="Proteomes" id="UP001454036"/>
    </source>
</evidence>
<dbReference type="PANTHER" id="PTHR33831">
    <property type="entry name" value="GPI-ANCHORED PROTEIN"/>
    <property type="match status" value="1"/>
</dbReference>
<dbReference type="PANTHER" id="PTHR33831:SF8">
    <property type="entry name" value="SPARK DOMAIN-CONTAINING PROTEIN"/>
    <property type="match status" value="1"/>
</dbReference>
<keyword evidence="1" id="KW-0472">Membrane</keyword>
<name>A0AAV3RPS2_LITER</name>
<feature type="signal peptide" evidence="2">
    <location>
        <begin position="1"/>
        <end position="20"/>
    </location>
</feature>
<feature type="chain" id="PRO_5043741395" description="At1g61900-like C-terminal domain-containing protein" evidence="2">
    <location>
        <begin position="21"/>
        <end position="447"/>
    </location>
</feature>
<evidence type="ECO:0000256" key="2">
    <source>
        <dbReference type="SAM" id="SignalP"/>
    </source>
</evidence>
<protein>
    <recommendedName>
        <fullName evidence="3">At1g61900-like C-terminal domain-containing protein</fullName>
    </recommendedName>
</protein>
<dbReference type="EMBL" id="BAABME010011408">
    <property type="protein sequence ID" value="GAA0183708.1"/>
    <property type="molecule type" value="Genomic_DNA"/>
</dbReference>
<dbReference type="InterPro" id="IPR040336">
    <property type="entry name" value="At1g61900-like"/>
</dbReference>
<accession>A0AAV3RPS2</accession>
<dbReference type="InterPro" id="IPR059003">
    <property type="entry name" value="At1g61900_C"/>
</dbReference>
<dbReference type="AlphaFoldDB" id="A0AAV3RPS2"/>
<dbReference type="Pfam" id="PF26584">
    <property type="entry name" value="At1g61900"/>
    <property type="match status" value="1"/>
</dbReference>
<gene>
    <name evidence="4" type="ORF">LIER_31073</name>
</gene>
<organism evidence="4 5">
    <name type="scientific">Lithospermum erythrorhizon</name>
    <name type="common">Purple gromwell</name>
    <name type="synonym">Lithospermum officinale var. erythrorhizon</name>
    <dbReference type="NCBI Taxonomy" id="34254"/>
    <lineage>
        <taxon>Eukaryota</taxon>
        <taxon>Viridiplantae</taxon>
        <taxon>Streptophyta</taxon>
        <taxon>Embryophyta</taxon>
        <taxon>Tracheophyta</taxon>
        <taxon>Spermatophyta</taxon>
        <taxon>Magnoliopsida</taxon>
        <taxon>eudicotyledons</taxon>
        <taxon>Gunneridae</taxon>
        <taxon>Pentapetalae</taxon>
        <taxon>asterids</taxon>
        <taxon>lamiids</taxon>
        <taxon>Boraginales</taxon>
        <taxon>Boraginaceae</taxon>
        <taxon>Boraginoideae</taxon>
        <taxon>Lithospermeae</taxon>
        <taxon>Lithospermum</taxon>
    </lineage>
</organism>
<proteinExistence type="predicted"/>
<feature type="transmembrane region" description="Helical" evidence="1">
    <location>
        <begin position="422"/>
        <end position="446"/>
    </location>
</feature>
<dbReference type="GO" id="GO:0005886">
    <property type="term" value="C:plasma membrane"/>
    <property type="evidence" value="ECO:0007669"/>
    <property type="project" value="TreeGrafter"/>
</dbReference>
<keyword evidence="1" id="KW-0812">Transmembrane</keyword>
<comment type="caution">
    <text evidence="4">The sequence shown here is derived from an EMBL/GenBank/DDBJ whole genome shotgun (WGS) entry which is preliminary data.</text>
</comment>
<keyword evidence="2" id="KW-0732">Signal</keyword>